<reference evidence="1" key="1">
    <citation type="journal article" date="2014" name="Nat. Commun.">
        <title>The tobacco genome sequence and its comparison with those of tomato and potato.</title>
        <authorList>
            <person name="Sierro N."/>
            <person name="Battey J.N."/>
            <person name="Ouadi S."/>
            <person name="Bakaher N."/>
            <person name="Bovet L."/>
            <person name="Willig A."/>
            <person name="Goepfert S."/>
            <person name="Peitsch M.C."/>
            <person name="Ivanov N.V."/>
        </authorList>
    </citation>
    <scope>NUCLEOTIDE SEQUENCE [LARGE SCALE GENOMIC DNA]</scope>
</reference>
<dbReference type="Proteomes" id="UP000790787">
    <property type="component" value="Chromosome 16"/>
</dbReference>
<sequence>MIFIDEKMWCVVCAELETWRLLARGGKKGASILLLISEVSFATSYASKIYVNLNVDYITSLIQKFATMSAGVQTIERSNVNNIPIEEEMFLNRMNIKELLDYDWSPELEEYIVIMRGETTKIDNRFGWYYISYNACSKKIEPVNGVYNCSICNKKCKFPLVKYKIHVKVKDKTGESSVVLFNVVAEKLLDTSAHKLFSRLSSSDNNDVPAQIQSLIGKDFIFKLKLNSYNLQEGLENFTVSKIFILVENLEMQYQSRKDKKGKSLLGDEKEPEERQSKRLIKKRTKQAADVSLDNLEHSGKDQHVNDVVKNRKRRNIIIDDDEFSDGDTNICKQKSL</sequence>
<proteinExistence type="predicted"/>
<evidence type="ECO:0000313" key="1">
    <source>
        <dbReference type="Proteomes" id="UP000790787"/>
    </source>
</evidence>
<organism evidence="1 2">
    <name type="scientific">Nicotiana tabacum</name>
    <name type="common">Common tobacco</name>
    <dbReference type="NCBI Taxonomy" id="4097"/>
    <lineage>
        <taxon>Eukaryota</taxon>
        <taxon>Viridiplantae</taxon>
        <taxon>Streptophyta</taxon>
        <taxon>Embryophyta</taxon>
        <taxon>Tracheophyta</taxon>
        <taxon>Spermatophyta</taxon>
        <taxon>Magnoliopsida</taxon>
        <taxon>eudicotyledons</taxon>
        <taxon>Gunneridae</taxon>
        <taxon>Pentapetalae</taxon>
        <taxon>asterids</taxon>
        <taxon>lamiids</taxon>
        <taxon>Solanales</taxon>
        <taxon>Solanaceae</taxon>
        <taxon>Nicotianoideae</taxon>
        <taxon>Nicotianeae</taxon>
        <taxon>Nicotiana</taxon>
    </lineage>
</organism>
<accession>A0AC58SUD1</accession>
<name>A0AC58SUD1_TOBAC</name>
<dbReference type="RefSeq" id="XP_075088559.1">
    <property type="nucleotide sequence ID" value="XM_075232458.1"/>
</dbReference>
<protein>
    <submittedName>
        <fullName evidence="2">Uncharacterized protein LOC107769610</fullName>
    </submittedName>
</protein>
<keyword evidence="1" id="KW-1185">Reference proteome</keyword>
<reference evidence="2" key="2">
    <citation type="submission" date="2025-08" db="UniProtKB">
        <authorList>
            <consortium name="RefSeq"/>
        </authorList>
    </citation>
    <scope>IDENTIFICATION</scope>
    <source>
        <tissue evidence="2">Leaf</tissue>
    </source>
</reference>
<gene>
    <name evidence="2" type="primary">LOC107769610</name>
</gene>
<evidence type="ECO:0000313" key="2">
    <source>
        <dbReference type="RefSeq" id="XP_075088559.1"/>
    </source>
</evidence>